<dbReference type="PROSITE" id="PS50127">
    <property type="entry name" value="UBC_2"/>
    <property type="match status" value="1"/>
</dbReference>
<protein>
    <recommendedName>
        <fullName evidence="1">UBC core domain-containing protein</fullName>
    </recommendedName>
</protein>
<evidence type="ECO:0000313" key="3">
    <source>
        <dbReference type="Proteomes" id="UP000007879"/>
    </source>
</evidence>
<feature type="domain" description="UBC core" evidence="1">
    <location>
        <begin position="30"/>
        <end position="178"/>
    </location>
</feature>
<evidence type="ECO:0000259" key="1">
    <source>
        <dbReference type="PROSITE" id="PS50127"/>
    </source>
</evidence>
<dbReference type="CDD" id="cd23814">
    <property type="entry name" value="UEV_AKTIP"/>
    <property type="match status" value="1"/>
</dbReference>
<reference evidence="3" key="1">
    <citation type="journal article" date="2010" name="Nature">
        <title>The Amphimedon queenslandica genome and the evolution of animal complexity.</title>
        <authorList>
            <person name="Srivastava M."/>
            <person name="Simakov O."/>
            <person name="Chapman J."/>
            <person name="Fahey B."/>
            <person name="Gauthier M.E."/>
            <person name="Mitros T."/>
            <person name="Richards G.S."/>
            <person name="Conaco C."/>
            <person name="Dacre M."/>
            <person name="Hellsten U."/>
            <person name="Larroux C."/>
            <person name="Putnam N.H."/>
            <person name="Stanke M."/>
            <person name="Adamska M."/>
            <person name="Darling A."/>
            <person name="Degnan S.M."/>
            <person name="Oakley T.H."/>
            <person name="Plachetzki D.C."/>
            <person name="Zhai Y."/>
            <person name="Adamski M."/>
            <person name="Calcino A."/>
            <person name="Cummins S.F."/>
            <person name="Goodstein D.M."/>
            <person name="Harris C."/>
            <person name="Jackson D.J."/>
            <person name="Leys S.P."/>
            <person name="Shu S."/>
            <person name="Woodcroft B.J."/>
            <person name="Vervoort M."/>
            <person name="Kosik K.S."/>
            <person name="Manning G."/>
            <person name="Degnan B.M."/>
            <person name="Rokhsar D.S."/>
        </authorList>
    </citation>
    <scope>NUCLEOTIDE SEQUENCE [LARGE SCALE GENOMIC DNA]</scope>
</reference>
<sequence>MSLEPTVPDGRKSPLSLSREEVHSKYGCFFQESTVLSEYCQLLEQPIPGVYVLTSNLSPLIWYGLLLIKIGLYEGAVFKFTVSIPMNYPEGGCPRIDFQSGVYHPQVDYDTGLLESKRQFPRWRRDVNKLRDLLLFMKNSFLSVDCDKPVNEEAALLFANDKPEYKERVKKSIRECKQVVLEKSDDNDPHAIEIGQWHHDVMKSARELIFEPEYKTISEEDATKGLPSGLSWVKPNSYTPFSSDKNH</sequence>
<dbReference type="eggNOG" id="KOG0429">
    <property type="taxonomic scope" value="Eukaryota"/>
</dbReference>
<dbReference type="InterPro" id="IPR016135">
    <property type="entry name" value="UBQ-conjugating_enzyme/RWD"/>
</dbReference>
<dbReference type="SMART" id="SM00212">
    <property type="entry name" value="UBCc"/>
    <property type="match status" value="1"/>
</dbReference>
<dbReference type="STRING" id="400682.A0A1X7VV25"/>
<dbReference type="Gene3D" id="3.10.110.10">
    <property type="entry name" value="Ubiquitin Conjugating Enzyme"/>
    <property type="match status" value="1"/>
</dbReference>
<dbReference type="InParanoid" id="A0A1X7VV25"/>
<accession>A0A1X7VV25</accession>
<name>A0A1X7VV25_AMPQE</name>
<dbReference type="FunCoup" id="A0A1X7VV25">
    <property type="interactions" value="248"/>
</dbReference>
<keyword evidence="3" id="KW-1185">Reference proteome</keyword>
<proteinExistence type="predicted"/>
<organism evidence="2">
    <name type="scientific">Amphimedon queenslandica</name>
    <name type="common">Sponge</name>
    <dbReference type="NCBI Taxonomy" id="400682"/>
    <lineage>
        <taxon>Eukaryota</taxon>
        <taxon>Metazoa</taxon>
        <taxon>Porifera</taxon>
        <taxon>Demospongiae</taxon>
        <taxon>Heteroscleromorpha</taxon>
        <taxon>Haplosclerida</taxon>
        <taxon>Niphatidae</taxon>
        <taxon>Amphimedon</taxon>
    </lineage>
</organism>
<evidence type="ECO:0000313" key="2">
    <source>
        <dbReference type="EnsemblMetazoa" id="Aqu2.1.44187_001"/>
    </source>
</evidence>
<dbReference type="AlphaFoldDB" id="A0A1X7VV25"/>
<gene>
    <name evidence="2" type="primary">100636391</name>
</gene>
<dbReference type="OrthoDB" id="5596422at2759"/>
<dbReference type="InterPro" id="IPR000608">
    <property type="entry name" value="UBC"/>
</dbReference>
<dbReference type="Pfam" id="PF00179">
    <property type="entry name" value="UQ_con"/>
    <property type="match status" value="1"/>
</dbReference>
<dbReference type="InterPro" id="IPR050113">
    <property type="entry name" value="Ub_conjugating_enzyme"/>
</dbReference>
<dbReference type="PANTHER" id="PTHR24067">
    <property type="entry name" value="UBIQUITIN-CONJUGATING ENZYME E2"/>
    <property type="match status" value="1"/>
</dbReference>
<dbReference type="Proteomes" id="UP000007879">
    <property type="component" value="Unassembled WGS sequence"/>
</dbReference>
<dbReference type="EnsemblMetazoa" id="XM_019994209.1">
    <property type="protein sequence ID" value="XP_019849768.1"/>
    <property type="gene ID" value="LOC100636391"/>
</dbReference>
<dbReference type="SUPFAM" id="SSF54495">
    <property type="entry name" value="UBC-like"/>
    <property type="match status" value="1"/>
</dbReference>
<dbReference type="OMA" id="LEXSLLA"/>
<dbReference type="KEGG" id="aqu:100636391"/>
<reference evidence="2" key="2">
    <citation type="submission" date="2017-05" db="UniProtKB">
        <authorList>
            <consortium name="EnsemblMetazoa"/>
        </authorList>
    </citation>
    <scope>IDENTIFICATION</scope>
</reference>
<dbReference type="EnsemblMetazoa" id="Aqu2.1.44187_001">
    <property type="protein sequence ID" value="Aqu2.1.44187_001"/>
    <property type="gene ID" value="Aqu2.1.44187"/>
</dbReference>